<name>A0ABU1JF16_9MICC</name>
<comment type="caution">
    <text evidence="2">The sequence shown here is derived from an EMBL/GenBank/DDBJ whole genome shotgun (WGS) entry which is preliminary data.</text>
</comment>
<gene>
    <name evidence="2" type="ORF">JOE69_003196</name>
</gene>
<evidence type="ECO:0000256" key="1">
    <source>
        <dbReference type="SAM" id="Phobius"/>
    </source>
</evidence>
<dbReference type="Proteomes" id="UP001185069">
    <property type="component" value="Unassembled WGS sequence"/>
</dbReference>
<dbReference type="Pfam" id="PF19607">
    <property type="entry name" value="DUF6112"/>
    <property type="match status" value="1"/>
</dbReference>
<feature type="transmembrane region" description="Helical" evidence="1">
    <location>
        <begin position="36"/>
        <end position="62"/>
    </location>
</feature>
<reference evidence="2 3" key="1">
    <citation type="submission" date="2023-07" db="EMBL/GenBank/DDBJ databases">
        <title>Sequencing the genomes of 1000 actinobacteria strains.</title>
        <authorList>
            <person name="Klenk H.-P."/>
        </authorList>
    </citation>
    <scope>NUCLEOTIDE SEQUENCE [LARGE SCALE GENOMIC DNA]</scope>
    <source>
        <strain evidence="2 3">DSM 14555</strain>
    </source>
</reference>
<protein>
    <submittedName>
        <fullName evidence="2">Steroid 5-alpha reductase family enzyme</fullName>
    </submittedName>
</protein>
<evidence type="ECO:0000313" key="3">
    <source>
        <dbReference type="Proteomes" id="UP001185069"/>
    </source>
</evidence>
<dbReference type="InterPro" id="IPR046094">
    <property type="entry name" value="DUF6112"/>
</dbReference>
<proteinExistence type="predicted"/>
<sequence length="105" mass="10853">MPNLLLPPNRVLTERLTTDVYPNFGGVGGADQLSSVIGALLTVVLIVAVLMLVVCAITWALANSHGNFQTAGRARTGLWIAVGTAALAGAGVTWANFLLHLGSTL</sequence>
<keyword evidence="1" id="KW-1133">Transmembrane helix</keyword>
<evidence type="ECO:0000313" key="2">
    <source>
        <dbReference type="EMBL" id="MDR6270958.1"/>
    </source>
</evidence>
<keyword evidence="1" id="KW-0812">Transmembrane</keyword>
<feature type="transmembrane region" description="Helical" evidence="1">
    <location>
        <begin position="78"/>
        <end position="99"/>
    </location>
</feature>
<organism evidence="2 3">
    <name type="scientific">Arthrobacter russicus</name>
    <dbReference type="NCBI Taxonomy" id="172040"/>
    <lineage>
        <taxon>Bacteria</taxon>
        <taxon>Bacillati</taxon>
        <taxon>Actinomycetota</taxon>
        <taxon>Actinomycetes</taxon>
        <taxon>Micrococcales</taxon>
        <taxon>Micrococcaceae</taxon>
        <taxon>Arthrobacter</taxon>
    </lineage>
</organism>
<dbReference type="EMBL" id="JAVDQF010000001">
    <property type="protein sequence ID" value="MDR6270958.1"/>
    <property type="molecule type" value="Genomic_DNA"/>
</dbReference>
<dbReference type="RefSeq" id="WP_309800416.1">
    <property type="nucleotide sequence ID" value="NZ_BAAAHY010000006.1"/>
</dbReference>
<keyword evidence="1" id="KW-0472">Membrane</keyword>
<keyword evidence="3" id="KW-1185">Reference proteome</keyword>
<accession>A0ABU1JF16</accession>